<evidence type="ECO:0000256" key="4">
    <source>
        <dbReference type="ARBA" id="ARBA00023239"/>
    </source>
</evidence>
<keyword evidence="4" id="KW-0456">Lyase</keyword>
<proteinExistence type="inferred from homology"/>
<evidence type="ECO:0000256" key="1">
    <source>
        <dbReference type="ARBA" id="ARBA00004514"/>
    </source>
</evidence>
<organism evidence="14 15">
    <name type="scientific">Clavelina lepadiformis</name>
    <name type="common">Light-bulb sea squirt</name>
    <name type="synonym">Ascidia lepadiformis</name>
    <dbReference type="NCBI Taxonomy" id="159417"/>
    <lineage>
        <taxon>Eukaryota</taxon>
        <taxon>Metazoa</taxon>
        <taxon>Chordata</taxon>
        <taxon>Tunicata</taxon>
        <taxon>Ascidiacea</taxon>
        <taxon>Aplousobranchia</taxon>
        <taxon>Clavelinidae</taxon>
        <taxon>Clavelina</taxon>
    </lineage>
</organism>
<name>A0ABP0GHI6_CLALP</name>
<reference evidence="14 15" key="1">
    <citation type="submission" date="2024-02" db="EMBL/GenBank/DDBJ databases">
        <authorList>
            <person name="Daric V."/>
            <person name="Darras S."/>
        </authorList>
    </citation>
    <scope>NUCLEOTIDE SEQUENCE [LARGE SCALE GENOMIC DNA]</scope>
</reference>
<evidence type="ECO:0000256" key="3">
    <source>
        <dbReference type="ARBA" id="ARBA00022490"/>
    </source>
</evidence>
<evidence type="ECO:0000256" key="12">
    <source>
        <dbReference type="ARBA" id="ARBA00056546"/>
    </source>
</evidence>
<accession>A0ABP0GHI6</accession>
<comment type="caution">
    <text evidence="14">The sequence shown here is derived from an EMBL/GenBank/DDBJ whole genome shotgun (WGS) entry which is preliminary data.</text>
</comment>
<dbReference type="InterPro" id="IPR001753">
    <property type="entry name" value="Enoyl-CoA_hydra/iso"/>
</dbReference>
<dbReference type="InterPro" id="IPR018376">
    <property type="entry name" value="Enoyl-CoA_hyd/isom_CS"/>
</dbReference>
<comment type="function">
    <text evidence="12">Decarboxylates ethylmalonyl-CoA, a potentially toxic metabolite, to form butyryl-CoA, suggesting it might be involved in metabolite proofreading. Acts preferentially on (S)-ethylmalonyl-CoA but also has some activity on the (R)-isomer. Also has methylmalonyl-CoA decarboxylase activity at lower level.</text>
</comment>
<dbReference type="CDD" id="cd06558">
    <property type="entry name" value="crotonase-like"/>
    <property type="match status" value="1"/>
</dbReference>
<gene>
    <name evidence="14" type="ORF">CVLEPA_LOCUS23591</name>
</gene>
<evidence type="ECO:0000256" key="5">
    <source>
        <dbReference type="ARBA" id="ARBA00036343"/>
    </source>
</evidence>
<evidence type="ECO:0000256" key="2">
    <source>
        <dbReference type="ARBA" id="ARBA00005254"/>
    </source>
</evidence>
<keyword evidence="15" id="KW-1185">Reference proteome</keyword>
<evidence type="ECO:0000256" key="9">
    <source>
        <dbReference type="ARBA" id="ARBA00042052"/>
    </source>
</evidence>
<evidence type="ECO:0000256" key="7">
    <source>
        <dbReference type="ARBA" id="ARBA00038883"/>
    </source>
</evidence>
<dbReference type="SUPFAM" id="SSF52096">
    <property type="entry name" value="ClpP/crotonase"/>
    <property type="match status" value="1"/>
</dbReference>
<sequence>MNKCRKVLVVKSRVESFLYATNRRFSWVYKEGENGYDNRAIEETLVTAQGGSVDLTVDHDTGISLLKINNSAKRNAFSGNMMVSLKKAVEKLSSWKNGKALILYGANHQFCSGADLNTVRRFSSKQEGEKMCMYMQNTLTLLHQLPLLTVAFVEGKAIGGGAELLTACDFRLINEDAEIQFVHKKMGLTPGWGGVTRLVRLIGRDKALHLLSASNKISAQDALHLGLVDKLVQLTQRDLFREIRARAELASKDLNHEKPLQQLYSPDITVHIAIDWLQTKFDLDNTDPKVLQAIKESVTCCSNLSLLESLKNERNIFKSVWGGEANLKALDEIKFGK</sequence>
<evidence type="ECO:0000256" key="11">
    <source>
        <dbReference type="ARBA" id="ARBA00047446"/>
    </source>
</evidence>
<evidence type="ECO:0000256" key="8">
    <source>
        <dbReference type="ARBA" id="ARBA00039903"/>
    </source>
</evidence>
<dbReference type="PROSITE" id="PS00166">
    <property type="entry name" value="ENOYL_COA_HYDRATASE"/>
    <property type="match status" value="1"/>
</dbReference>
<evidence type="ECO:0000313" key="15">
    <source>
        <dbReference type="Proteomes" id="UP001642483"/>
    </source>
</evidence>
<protein>
    <recommendedName>
        <fullName evidence="8">Ethylmalonyl-CoA decarboxylase</fullName>
        <ecNumber evidence="7">4.1.1.94</ecNumber>
    </recommendedName>
    <alternativeName>
        <fullName evidence="10">Enoyl-CoA hydratase domain-containing protein 1</fullName>
    </alternativeName>
    <alternativeName>
        <fullName evidence="9">Methylmalonyl-CoA decarboxylase</fullName>
    </alternativeName>
</protein>
<comment type="subcellular location">
    <subcellularLocation>
        <location evidence="1">Cytoplasm</location>
        <location evidence="1">Cytosol</location>
    </subcellularLocation>
</comment>
<dbReference type="PANTHER" id="PTHR11941:SF27">
    <property type="entry name" value="ETHYLMALONYL-COA DECARBOXYLASE"/>
    <property type="match status" value="1"/>
</dbReference>
<evidence type="ECO:0000256" key="10">
    <source>
        <dbReference type="ARBA" id="ARBA00042182"/>
    </source>
</evidence>
<dbReference type="Proteomes" id="UP001642483">
    <property type="component" value="Unassembled WGS sequence"/>
</dbReference>
<comment type="catalytic activity">
    <reaction evidence="5">
        <text>(2S)-ethylmalonyl-CoA + H(+) = butanoyl-CoA + CO2</text>
        <dbReference type="Rhea" id="RHEA:32131"/>
        <dbReference type="ChEBI" id="CHEBI:15378"/>
        <dbReference type="ChEBI" id="CHEBI:16526"/>
        <dbReference type="ChEBI" id="CHEBI:57371"/>
        <dbReference type="ChEBI" id="CHEBI:60909"/>
        <dbReference type="EC" id="4.1.1.94"/>
    </reaction>
    <physiologicalReaction direction="left-to-right" evidence="5">
        <dbReference type="Rhea" id="RHEA:32132"/>
    </physiologicalReaction>
</comment>
<evidence type="ECO:0000313" key="14">
    <source>
        <dbReference type="EMBL" id="CAK8691045.1"/>
    </source>
</evidence>
<dbReference type="Pfam" id="PF00378">
    <property type="entry name" value="ECH_1"/>
    <property type="match status" value="1"/>
</dbReference>
<evidence type="ECO:0000256" key="13">
    <source>
        <dbReference type="RuleBase" id="RU003707"/>
    </source>
</evidence>
<dbReference type="EC" id="4.1.1.94" evidence="7"/>
<dbReference type="InterPro" id="IPR029045">
    <property type="entry name" value="ClpP/crotonase-like_dom_sf"/>
</dbReference>
<keyword evidence="3" id="KW-0963">Cytoplasm</keyword>
<comment type="similarity">
    <text evidence="2 13">Belongs to the enoyl-CoA hydratase/isomerase family.</text>
</comment>
<comment type="catalytic activity">
    <reaction evidence="6">
        <text>(2R)-ethylmalonyl-CoA + H(+) = butanoyl-CoA + CO2</text>
        <dbReference type="Rhea" id="RHEA:59540"/>
        <dbReference type="ChEBI" id="CHEBI:15378"/>
        <dbReference type="ChEBI" id="CHEBI:16526"/>
        <dbReference type="ChEBI" id="CHEBI:57371"/>
        <dbReference type="ChEBI" id="CHEBI:85316"/>
        <dbReference type="EC" id="4.1.1.94"/>
    </reaction>
    <physiologicalReaction direction="left-to-right" evidence="6">
        <dbReference type="Rhea" id="RHEA:59541"/>
    </physiologicalReaction>
</comment>
<dbReference type="EMBL" id="CAWYQH010000119">
    <property type="protein sequence ID" value="CAK8691045.1"/>
    <property type="molecule type" value="Genomic_DNA"/>
</dbReference>
<dbReference type="Gene3D" id="3.90.226.10">
    <property type="entry name" value="2-enoyl-CoA Hydratase, Chain A, domain 1"/>
    <property type="match status" value="1"/>
</dbReference>
<dbReference type="PANTHER" id="PTHR11941">
    <property type="entry name" value="ENOYL-COA HYDRATASE-RELATED"/>
    <property type="match status" value="1"/>
</dbReference>
<comment type="catalytic activity">
    <reaction evidence="11">
        <text>(S)-methylmalonyl-CoA + H(+) = propanoyl-CoA + CO2</text>
        <dbReference type="Rhea" id="RHEA:61340"/>
        <dbReference type="ChEBI" id="CHEBI:15378"/>
        <dbReference type="ChEBI" id="CHEBI:16526"/>
        <dbReference type="ChEBI" id="CHEBI:57327"/>
        <dbReference type="ChEBI" id="CHEBI:57392"/>
        <dbReference type="EC" id="4.1.1.94"/>
    </reaction>
    <physiologicalReaction direction="left-to-right" evidence="11">
        <dbReference type="Rhea" id="RHEA:61341"/>
    </physiologicalReaction>
</comment>
<evidence type="ECO:0000256" key="6">
    <source>
        <dbReference type="ARBA" id="ARBA00036541"/>
    </source>
</evidence>